<evidence type="ECO:0000256" key="5">
    <source>
        <dbReference type="ARBA" id="ARBA00038887"/>
    </source>
</evidence>
<keyword evidence="2" id="KW-0479">Metal-binding</keyword>
<dbReference type="STRING" id="1121022.GCA_000376105_03439"/>
<dbReference type="OrthoDB" id="9783435at2"/>
<dbReference type="InterPro" id="IPR049874">
    <property type="entry name" value="ROK_cs"/>
</dbReference>
<evidence type="ECO:0000313" key="8">
    <source>
        <dbReference type="Proteomes" id="UP000017837"/>
    </source>
</evidence>
<evidence type="ECO:0000256" key="6">
    <source>
        <dbReference type="ARBA" id="ARBA00048451"/>
    </source>
</evidence>
<dbReference type="Proteomes" id="UP000017837">
    <property type="component" value="Unassembled WGS sequence"/>
</dbReference>
<dbReference type="Pfam" id="PF00480">
    <property type="entry name" value="ROK"/>
    <property type="match status" value="1"/>
</dbReference>
<comment type="cofactor">
    <cofactor evidence="1">
        <name>Mg(2+)</name>
        <dbReference type="ChEBI" id="CHEBI:18420"/>
    </cofactor>
</comment>
<keyword evidence="8" id="KW-1185">Reference proteome</keyword>
<dbReference type="CDD" id="cd24067">
    <property type="entry name" value="ASKHA_NBD_ROK_BsFRK-like"/>
    <property type="match status" value="1"/>
</dbReference>
<evidence type="ECO:0000256" key="4">
    <source>
        <dbReference type="ARBA" id="ARBA00022842"/>
    </source>
</evidence>
<dbReference type="PANTHER" id="PTHR42742">
    <property type="entry name" value="TRANSCRIPTIONAL REPRESSOR MPRA"/>
    <property type="match status" value="1"/>
</dbReference>
<keyword evidence="4" id="KW-0460">Magnesium</keyword>
<dbReference type="GO" id="GO:0046872">
    <property type="term" value="F:metal ion binding"/>
    <property type="evidence" value="ECO:0007669"/>
    <property type="project" value="UniProtKB-KW"/>
</dbReference>
<dbReference type="PANTHER" id="PTHR42742:SF3">
    <property type="entry name" value="FRUCTOKINASE"/>
    <property type="match status" value="1"/>
</dbReference>
<comment type="catalytic activity">
    <reaction evidence="6">
        <text>D-fructose + ATP = D-fructose 6-phosphate + ADP + H(+)</text>
        <dbReference type="Rhea" id="RHEA:16125"/>
        <dbReference type="ChEBI" id="CHEBI:15378"/>
        <dbReference type="ChEBI" id="CHEBI:30616"/>
        <dbReference type="ChEBI" id="CHEBI:37721"/>
        <dbReference type="ChEBI" id="CHEBI:61527"/>
        <dbReference type="ChEBI" id="CHEBI:456216"/>
        <dbReference type="EC" id="2.7.1.4"/>
    </reaction>
</comment>
<dbReference type="Gene3D" id="3.30.420.40">
    <property type="match status" value="2"/>
</dbReference>
<dbReference type="InterPro" id="IPR051804">
    <property type="entry name" value="Carb_Metab_Reg_Kinase/Isom"/>
</dbReference>
<accession>V4PKC5</accession>
<dbReference type="PROSITE" id="PS01125">
    <property type="entry name" value="ROK"/>
    <property type="match status" value="1"/>
</dbReference>
<sequence length="306" mass="32565">MFIGIEVGGTKVVMAAGTGPNDLTELVRFPTETPEATSAAIVRQVKQYLALYPTIRGIGVASFGPIQVDPAHPEFGVIYETPKLHWRGFNIVQLLKAHFPDIPVALDTDVNGAAIGEAEWGGGRGLDTFAYVTVGTGIGAGLYVNGKPVHGLLHPEAGHMLIRREPGRDPFPGMCPFHGDCLEGLASGPSIEARTGQRGEHLPDDHDVWLLIGDYLAQLYVNMAMIAAPQRILIGGGVGLKPEVIARSRAEFFRLVGGYLRALKQPESLQAFIQPAQLGDRAGVLGAVGLAVRASPLTKATQLEAQ</sequence>
<dbReference type="eggNOG" id="COG1940">
    <property type="taxonomic scope" value="Bacteria"/>
</dbReference>
<comment type="caution">
    <text evidence="7">The sequence shown here is derived from an EMBL/GenBank/DDBJ whole genome shotgun (WGS) entry which is preliminary data.</text>
</comment>
<dbReference type="GO" id="GO:0008865">
    <property type="term" value="F:fructokinase activity"/>
    <property type="evidence" value="ECO:0007669"/>
    <property type="project" value="UniProtKB-EC"/>
</dbReference>
<dbReference type="InterPro" id="IPR000600">
    <property type="entry name" value="ROK"/>
</dbReference>
<organism evidence="7 8">
    <name type="scientific">Asticcacaulis benevestitus DSM 16100 = ATCC BAA-896</name>
    <dbReference type="NCBI Taxonomy" id="1121022"/>
    <lineage>
        <taxon>Bacteria</taxon>
        <taxon>Pseudomonadati</taxon>
        <taxon>Pseudomonadota</taxon>
        <taxon>Alphaproteobacteria</taxon>
        <taxon>Caulobacterales</taxon>
        <taxon>Caulobacteraceae</taxon>
        <taxon>Asticcacaulis</taxon>
    </lineage>
</organism>
<name>V4PKC5_9CAUL</name>
<keyword evidence="3" id="KW-0862">Zinc</keyword>
<evidence type="ECO:0000256" key="2">
    <source>
        <dbReference type="ARBA" id="ARBA00022723"/>
    </source>
</evidence>
<dbReference type="EMBL" id="AWGB01000035">
    <property type="protein sequence ID" value="ESQ88661.1"/>
    <property type="molecule type" value="Genomic_DNA"/>
</dbReference>
<reference evidence="7 8" key="1">
    <citation type="journal article" date="2014" name="Nature">
        <title>Sequential evolution of bacterial morphology by co-option of a developmental regulator.</title>
        <authorList>
            <person name="Jiang C."/>
            <person name="Brown P.J."/>
            <person name="Ducret A."/>
            <person name="Brun Y.V."/>
        </authorList>
    </citation>
    <scope>NUCLEOTIDE SEQUENCE [LARGE SCALE GENOMIC DNA]</scope>
    <source>
        <strain evidence="7 8">DSM 16100</strain>
    </source>
</reference>
<evidence type="ECO:0000256" key="3">
    <source>
        <dbReference type="ARBA" id="ARBA00022833"/>
    </source>
</evidence>
<dbReference type="InterPro" id="IPR043129">
    <property type="entry name" value="ATPase_NBD"/>
</dbReference>
<evidence type="ECO:0000256" key="1">
    <source>
        <dbReference type="ARBA" id="ARBA00001946"/>
    </source>
</evidence>
<protein>
    <recommendedName>
        <fullName evidence="5">fructokinase</fullName>
        <ecNumber evidence="5">2.7.1.4</ecNumber>
    </recommendedName>
</protein>
<dbReference type="RefSeq" id="WP_018083113.1">
    <property type="nucleotide sequence ID" value="NZ_AQWM01000024.1"/>
</dbReference>
<gene>
    <name evidence="7" type="ORF">ABENE_15580</name>
</gene>
<dbReference type="SUPFAM" id="SSF53067">
    <property type="entry name" value="Actin-like ATPase domain"/>
    <property type="match status" value="1"/>
</dbReference>
<dbReference type="AlphaFoldDB" id="V4PKC5"/>
<evidence type="ECO:0000313" key="7">
    <source>
        <dbReference type="EMBL" id="ESQ88661.1"/>
    </source>
</evidence>
<proteinExistence type="predicted"/>
<dbReference type="PATRIC" id="fig|1121022.4.peg.3168"/>
<dbReference type="EC" id="2.7.1.4" evidence="5"/>